<dbReference type="EMBL" id="AFYH01090347">
    <property type="status" value="NOT_ANNOTATED_CDS"/>
    <property type="molecule type" value="Genomic_DNA"/>
</dbReference>
<feature type="domain" description="Laminin G" evidence="20">
    <location>
        <begin position="300"/>
        <end position="472"/>
    </location>
</feature>
<proteinExistence type="predicted"/>
<dbReference type="Pfam" id="PF00054">
    <property type="entry name" value="Laminin_G_1"/>
    <property type="match status" value="1"/>
</dbReference>
<dbReference type="PROSITE" id="PS50026">
    <property type="entry name" value="EGF_3"/>
    <property type="match status" value="2"/>
</dbReference>
<keyword evidence="12" id="KW-0865">Zymogen</keyword>
<dbReference type="OMA" id="GQAAFTC"/>
<dbReference type="STRING" id="7897.ENSLACP00000016613"/>
<feature type="domain" description="EGF-like" evidence="21">
    <location>
        <begin position="114"/>
        <end position="152"/>
    </location>
</feature>
<dbReference type="EMBL" id="AFYH01090348">
    <property type="status" value="NOT_ANNOTATED_CDS"/>
    <property type="molecule type" value="Genomic_DNA"/>
</dbReference>
<dbReference type="PROSITE" id="PS50998">
    <property type="entry name" value="GLA_2"/>
    <property type="match status" value="1"/>
</dbReference>
<keyword evidence="7" id="KW-0165">Cleavage on pair of basic residues</keyword>
<dbReference type="EMBL" id="AFYH01090342">
    <property type="status" value="NOT_ANNOTATED_CDS"/>
    <property type="molecule type" value="Genomic_DNA"/>
</dbReference>
<evidence type="ECO:0000313" key="23">
    <source>
        <dbReference type="Ensembl" id="ENSLACP00000016613.1"/>
    </source>
</evidence>
<dbReference type="SMART" id="SM00179">
    <property type="entry name" value="EGF_CA"/>
    <property type="match status" value="4"/>
</dbReference>
<dbReference type="EMBL" id="AFYH01090343">
    <property type="status" value="NOT_ANNOTATED_CDS"/>
    <property type="molecule type" value="Genomic_DNA"/>
</dbReference>
<evidence type="ECO:0000256" key="13">
    <source>
        <dbReference type="ARBA" id="ARBA00023157"/>
    </source>
</evidence>
<name>H3B3Z2_LATCH</name>
<gene>
    <name evidence="23" type="primary">PROS1</name>
</gene>
<keyword evidence="4" id="KW-0301">Gamma-carboxyglutamic acid</keyword>
<dbReference type="Bgee" id="ENSLACG00000014640">
    <property type="expression patterns" value="Expressed in pectoral fin and 6 other cell types or tissues"/>
</dbReference>
<dbReference type="InterPro" id="IPR000742">
    <property type="entry name" value="EGF"/>
</dbReference>
<dbReference type="SUPFAM" id="SSF57184">
    <property type="entry name" value="Growth factor receptor domain"/>
    <property type="match status" value="1"/>
</dbReference>
<feature type="domain" description="EGF-like" evidence="21">
    <location>
        <begin position="198"/>
        <end position="239"/>
    </location>
</feature>
<evidence type="ECO:0000256" key="14">
    <source>
        <dbReference type="ARBA" id="ARBA00023180"/>
    </source>
</evidence>
<dbReference type="InterPro" id="IPR026823">
    <property type="entry name" value="cEGF"/>
</dbReference>
<dbReference type="EMBL" id="AFYH01090344">
    <property type="status" value="NOT_ANNOTATED_CDS"/>
    <property type="molecule type" value="Genomic_DNA"/>
</dbReference>
<dbReference type="EMBL" id="AFYH01090341">
    <property type="status" value="NOT_ANNOTATED_CDS"/>
    <property type="molecule type" value="Genomic_DNA"/>
</dbReference>
<evidence type="ECO:0000256" key="10">
    <source>
        <dbReference type="ARBA" id="ARBA00022837"/>
    </source>
</evidence>
<evidence type="ECO:0000313" key="24">
    <source>
        <dbReference type="Proteomes" id="UP000008672"/>
    </source>
</evidence>
<keyword evidence="11" id="KW-0094">Blood coagulation</keyword>
<keyword evidence="13 17" id="KW-1015">Disulfide bond</keyword>
<comment type="caution">
    <text evidence="17">Lacks conserved residue(s) required for the propagation of feature annotation.</text>
</comment>
<dbReference type="InterPro" id="IPR001791">
    <property type="entry name" value="Laminin_G"/>
</dbReference>
<dbReference type="Pfam" id="PF00594">
    <property type="entry name" value="Gla"/>
    <property type="match status" value="1"/>
</dbReference>
<dbReference type="InParanoid" id="H3B3Z2"/>
<keyword evidence="9" id="KW-0677">Repeat</keyword>
<keyword evidence="15" id="KW-0379">Hydroxylation</keyword>
<dbReference type="InterPro" id="IPR009030">
    <property type="entry name" value="Growth_fac_rcpt_cys_sf"/>
</dbReference>
<dbReference type="PROSITE" id="PS50025">
    <property type="entry name" value="LAM_G_DOMAIN"/>
    <property type="match status" value="2"/>
</dbReference>
<evidence type="ECO:0000256" key="12">
    <source>
        <dbReference type="ARBA" id="ARBA00023145"/>
    </source>
</evidence>
<dbReference type="InterPro" id="IPR017857">
    <property type="entry name" value="Coagulation_fac-like_Gla_dom"/>
</dbReference>
<dbReference type="GeneTree" id="ENSGT00940000154035"/>
<comment type="function">
    <text evidence="1">Anticoagulant plasma protein; it is a cofactor to activated protein C in the degradation of coagulation factors Va and VIIIa. It helps to prevent coagulation and stimulating fibrinolysis.</text>
</comment>
<dbReference type="GO" id="GO:0007596">
    <property type="term" value="P:blood coagulation"/>
    <property type="evidence" value="ECO:0007669"/>
    <property type="project" value="UniProtKB-KW"/>
</dbReference>
<dbReference type="InterPro" id="IPR001881">
    <property type="entry name" value="EGF-like_Ca-bd_dom"/>
</dbReference>
<sequence length="677" mass="75909">SKMLLYGTLVFCLFTIEFLCQVLSKQSATQFLMRRRRANSFLEERKKGNLERECIEELCNKEEAREIFENNHETEYFYPKYLACLSSYRVGIPNRHPGMDDDSPSDLRTCINEISNQCSPLPCHEEGYEKCIDGKGKFICVCKPGWTSDTCHEDLDECKDPENPGGGCSQRCSNLVGSFRCLCEDGYYLDADKRTCQDINECKKEWNICGKAHCENTPGKYECQCSEGYRYNATSKSCEDVDECFENVCAQNCVNTQGSFLCYCDGKAGFKLGKDLKHCEPISECLPLNKEKNSDTLFTGEHFSGTPILYLRFRLPGVTKFSAEFDFRTYDEEGVILYAESPLTSSWFILALRHGKIEFQFKNEHATKATTGGKAINDGIWHIITVEELENNINIKIAKEAVMNINLPGSLFRPTDGTLETKIYIAGLPQKAEKPIESINPRLDGCIRGWNLMNQGTSGVKEVIQDEDSKHCFVNVERGSYFPGSGAAEFHMDYTDSSESEGQWEVKLNLSIRPSVAPGVLFALVNNDTVPLSLSVVDSGSTDLKEIIVAIGRVIVARMKSDRLCGAGKLLVDLKVQGKHLNLVADSNITSIYIDDLQLERQLNILDQAMKEPLQTYLGGLPSVPVTATPVNGFYNGCMEVKINGKQIDLDEAVLKHNEIRSHSCPLGRGWKKKRPN</sequence>
<dbReference type="SMART" id="SM00181">
    <property type="entry name" value="EGF"/>
    <property type="match status" value="4"/>
</dbReference>
<dbReference type="SMART" id="SM00282">
    <property type="entry name" value="LamG"/>
    <property type="match status" value="2"/>
</dbReference>
<comment type="subcellular location">
    <subcellularLocation>
        <location evidence="2">Secreted</location>
    </subcellularLocation>
</comment>
<dbReference type="Gene3D" id="4.10.740.10">
    <property type="entry name" value="Coagulation Factor IX"/>
    <property type="match status" value="1"/>
</dbReference>
<dbReference type="eggNOG" id="ENOG502QSNF">
    <property type="taxonomic scope" value="Eukaryota"/>
</dbReference>
<organism evidence="23 24">
    <name type="scientific">Latimeria chalumnae</name>
    <name type="common">Coelacanth</name>
    <dbReference type="NCBI Taxonomy" id="7897"/>
    <lineage>
        <taxon>Eukaryota</taxon>
        <taxon>Metazoa</taxon>
        <taxon>Chordata</taxon>
        <taxon>Craniata</taxon>
        <taxon>Vertebrata</taxon>
        <taxon>Euteleostomi</taxon>
        <taxon>Coelacanthiformes</taxon>
        <taxon>Coelacanthidae</taxon>
        <taxon>Latimeria</taxon>
    </lineage>
</organism>
<dbReference type="InterPro" id="IPR013320">
    <property type="entry name" value="ConA-like_dom_sf"/>
</dbReference>
<protein>
    <recommendedName>
        <fullName evidence="3">Vitamin K-dependent protein S</fullName>
    </recommendedName>
</protein>
<evidence type="ECO:0000256" key="7">
    <source>
        <dbReference type="ARBA" id="ARBA00022685"/>
    </source>
</evidence>
<dbReference type="PANTHER" id="PTHR24040">
    <property type="entry name" value="LAMININ G-LIKE DOMAIN-CONTAINING PROTEIN"/>
    <property type="match status" value="1"/>
</dbReference>
<dbReference type="Pfam" id="PF12662">
    <property type="entry name" value="cEGF"/>
    <property type="match status" value="2"/>
</dbReference>
<dbReference type="FunFam" id="2.60.120.200:FF:000077">
    <property type="entry name" value="vitamin K-dependent protein S"/>
    <property type="match status" value="1"/>
</dbReference>
<keyword evidence="24" id="KW-1185">Reference proteome</keyword>
<keyword evidence="8" id="KW-0356">Hemostasis</keyword>
<dbReference type="Proteomes" id="UP000008672">
    <property type="component" value="Unassembled WGS sequence"/>
</dbReference>
<feature type="disulfide bond" evidence="17">
    <location>
        <begin position="123"/>
        <end position="140"/>
    </location>
</feature>
<dbReference type="SUPFAM" id="SSF57630">
    <property type="entry name" value="GLA-domain"/>
    <property type="match status" value="1"/>
</dbReference>
<dbReference type="FunFam" id="2.10.25.10:FF:000240">
    <property type="entry name" value="Vitamin K-dependent protein S"/>
    <property type="match status" value="1"/>
</dbReference>
<evidence type="ECO:0000256" key="5">
    <source>
        <dbReference type="ARBA" id="ARBA00022525"/>
    </source>
</evidence>
<keyword evidence="14" id="KW-0325">Glycoprotein</keyword>
<dbReference type="PROSITE" id="PS01186">
    <property type="entry name" value="EGF_2"/>
    <property type="match status" value="3"/>
</dbReference>
<feature type="disulfide bond" evidence="18">
    <location>
        <begin position="638"/>
        <end position="665"/>
    </location>
</feature>
<keyword evidence="16" id="KW-0280">Fibrinolysis</keyword>
<dbReference type="CDD" id="cd00110">
    <property type="entry name" value="LamG"/>
    <property type="match status" value="1"/>
</dbReference>
<reference evidence="24" key="1">
    <citation type="submission" date="2011-08" db="EMBL/GenBank/DDBJ databases">
        <title>The draft genome of Latimeria chalumnae.</title>
        <authorList>
            <person name="Di Palma F."/>
            <person name="Alfoldi J."/>
            <person name="Johnson J."/>
            <person name="Berlin A."/>
            <person name="Gnerre S."/>
            <person name="Jaffe D."/>
            <person name="MacCallum I."/>
            <person name="Young S."/>
            <person name="Walker B.J."/>
            <person name="Lander E."/>
            <person name="Lindblad-Toh K."/>
        </authorList>
    </citation>
    <scope>NUCLEOTIDE SEQUENCE [LARGE SCALE GENOMIC DNA]</scope>
    <source>
        <strain evidence="24">Wild caught</strain>
    </source>
</reference>
<evidence type="ECO:0000256" key="16">
    <source>
        <dbReference type="ARBA" id="ARBA00023281"/>
    </source>
</evidence>
<evidence type="ECO:0000256" key="4">
    <source>
        <dbReference type="ARBA" id="ARBA00022479"/>
    </source>
</evidence>
<accession>H3B3Z2</accession>
<dbReference type="InterPro" id="IPR051145">
    <property type="entry name" value="GAS-SHBG-PROS"/>
</dbReference>
<dbReference type="InterPro" id="IPR000294">
    <property type="entry name" value="GLA_domain"/>
</dbReference>
<evidence type="ECO:0000256" key="17">
    <source>
        <dbReference type="PROSITE-ProRule" id="PRU00076"/>
    </source>
</evidence>
<evidence type="ECO:0000256" key="19">
    <source>
        <dbReference type="SAM" id="SignalP"/>
    </source>
</evidence>
<dbReference type="InterPro" id="IPR018097">
    <property type="entry name" value="EGF_Ca-bd_CS"/>
</dbReference>
<dbReference type="FunCoup" id="H3B3Z2">
    <property type="interactions" value="288"/>
</dbReference>
<dbReference type="InterPro" id="IPR000152">
    <property type="entry name" value="EGF-type_Asp/Asn_hydroxyl_site"/>
</dbReference>
<keyword evidence="19" id="KW-0732">Signal</keyword>
<evidence type="ECO:0000256" key="2">
    <source>
        <dbReference type="ARBA" id="ARBA00004613"/>
    </source>
</evidence>
<dbReference type="PROSITE" id="PS01187">
    <property type="entry name" value="EGF_CA"/>
    <property type="match status" value="2"/>
</dbReference>
<feature type="chain" id="PRO_5003580144" description="Vitamin K-dependent protein S" evidence="19">
    <location>
        <begin position="25"/>
        <end position="677"/>
    </location>
</feature>
<evidence type="ECO:0000259" key="22">
    <source>
        <dbReference type="PROSITE" id="PS50998"/>
    </source>
</evidence>
<dbReference type="FunFam" id="2.10.25.10:FF:000631">
    <property type="entry name" value="Vitamin K-dependent protein S"/>
    <property type="match status" value="1"/>
</dbReference>
<dbReference type="PRINTS" id="PR00001">
    <property type="entry name" value="GLABLOOD"/>
</dbReference>
<dbReference type="GO" id="GO:0005509">
    <property type="term" value="F:calcium ion binding"/>
    <property type="evidence" value="ECO:0007669"/>
    <property type="project" value="InterPro"/>
</dbReference>
<dbReference type="PANTHER" id="PTHR24040:SF0">
    <property type="entry name" value="VITAMIN K-DEPENDENT PROTEIN S"/>
    <property type="match status" value="1"/>
</dbReference>
<evidence type="ECO:0000256" key="8">
    <source>
        <dbReference type="ARBA" id="ARBA00022696"/>
    </source>
</evidence>
<keyword evidence="10" id="KW-0106">Calcium</keyword>
<dbReference type="CDD" id="cd00054">
    <property type="entry name" value="EGF_CA"/>
    <property type="match status" value="4"/>
</dbReference>
<evidence type="ECO:0000259" key="21">
    <source>
        <dbReference type="PROSITE" id="PS50026"/>
    </source>
</evidence>
<dbReference type="SUPFAM" id="SSF57196">
    <property type="entry name" value="EGF/Laminin"/>
    <property type="match status" value="1"/>
</dbReference>
<dbReference type="PROSITE" id="PS00010">
    <property type="entry name" value="ASX_HYDROXYL"/>
    <property type="match status" value="4"/>
</dbReference>
<dbReference type="PROSITE" id="PS00011">
    <property type="entry name" value="GLA_1"/>
    <property type="match status" value="1"/>
</dbReference>
<dbReference type="GO" id="GO:0005615">
    <property type="term" value="C:extracellular space"/>
    <property type="evidence" value="ECO:0007669"/>
    <property type="project" value="TreeGrafter"/>
</dbReference>
<evidence type="ECO:0000256" key="6">
    <source>
        <dbReference type="ARBA" id="ARBA00022536"/>
    </source>
</evidence>
<evidence type="ECO:0000256" key="1">
    <source>
        <dbReference type="ARBA" id="ARBA00002240"/>
    </source>
</evidence>
<dbReference type="InterPro" id="IPR035972">
    <property type="entry name" value="GLA-like_dom_SF"/>
</dbReference>
<feature type="signal peptide" evidence="19">
    <location>
        <begin position="1"/>
        <end position="24"/>
    </location>
</feature>
<reference evidence="23" key="3">
    <citation type="submission" date="2025-09" db="UniProtKB">
        <authorList>
            <consortium name="Ensembl"/>
        </authorList>
    </citation>
    <scope>IDENTIFICATION</scope>
</reference>
<dbReference type="Ensembl" id="ENSLACT00000016727.1">
    <property type="protein sequence ID" value="ENSLACP00000016613.1"/>
    <property type="gene ID" value="ENSLACG00000014640.2"/>
</dbReference>
<dbReference type="FunFam" id="2.10.25.10:FF:000426">
    <property type="entry name" value="Vitamin K-dependent protein S"/>
    <property type="match status" value="1"/>
</dbReference>
<dbReference type="SMART" id="SM00069">
    <property type="entry name" value="GLA"/>
    <property type="match status" value="1"/>
</dbReference>
<evidence type="ECO:0000259" key="20">
    <source>
        <dbReference type="PROSITE" id="PS50025"/>
    </source>
</evidence>
<dbReference type="EMBL" id="AFYH01090346">
    <property type="status" value="NOT_ANNOTATED_CDS"/>
    <property type="molecule type" value="Genomic_DNA"/>
</dbReference>
<evidence type="ECO:0000256" key="11">
    <source>
        <dbReference type="ARBA" id="ARBA00023084"/>
    </source>
</evidence>
<dbReference type="EMBL" id="AFYH01090345">
    <property type="status" value="NOT_ANNOTATED_CDS"/>
    <property type="molecule type" value="Genomic_DNA"/>
</dbReference>
<dbReference type="FunFam" id="4.10.740.10:FF:000001">
    <property type="entry name" value="vitamin K-dependent protein S"/>
    <property type="match status" value="1"/>
</dbReference>
<keyword evidence="5" id="KW-0964">Secreted</keyword>
<feature type="domain" description="Gla" evidence="22">
    <location>
        <begin position="37"/>
        <end position="83"/>
    </location>
</feature>
<evidence type="ECO:0000256" key="15">
    <source>
        <dbReference type="ARBA" id="ARBA00023278"/>
    </source>
</evidence>
<dbReference type="AlphaFoldDB" id="H3B3Z2"/>
<reference evidence="23" key="2">
    <citation type="submission" date="2025-08" db="UniProtKB">
        <authorList>
            <consortium name="Ensembl"/>
        </authorList>
    </citation>
    <scope>IDENTIFICATION</scope>
</reference>
<dbReference type="Gene3D" id="2.10.25.10">
    <property type="entry name" value="Laminin"/>
    <property type="match status" value="4"/>
</dbReference>
<dbReference type="SUPFAM" id="SSF49899">
    <property type="entry name" value="Concanavalin A-like lectins/glucanases"/>
    <property type="match status" value="2"/>
</dbReference>
<feature type="domain" description="Laminin G" evidence="20">
    <location>
        <begin position="481"/>
        <end position="665"/>
    </location>
</feature>
<dbReference type="Gene3D" id="2.60.120.200">
    <property type="match status" value="2"/>
</dbReference>
<keyword evidence="6 17" id="KW-0245">EGF-like domain</keyword>
<feature type="disulfide bond" evidence="17">
    <location>
        <begin position="142"/>
        <end position="151"/>
    </location>
</feature>
<dbReference type="GO" id="GO:0042730">
    <property type="term" value="P:fibrinolysis"/>
    <property type="evidence" value="ECO:0007669"/>
    <property type="project" value="UniProtKB-KW"/>
</dbReference>
<evidence type="ECO:0000256" key="3">
    <source>
        <dbReference type="ARBA" id="ARBA00017875"/>
    </source>
</evidence>
<evidence type="ECO:0000256" key="18">
    <source>
        <dbReference type="PROSITE-ProRule" id="PRU00122"/>
    </source>
</evidence>
<evidence type="ECO:0000256" key="9">
    <source>
        <dbReference type="ARBA" id="ARBA00022737"/>
    </source>
</evidence>